<dbReference type="Proteomes" id="UP000618579">
    <property type="component" value="Unassembled WGS sequence"/>
</dbReference>
<proteinExistence type="predicted"/>
<accession>A0ABX1ZVI5</accession>
<evidence type="ECO:0008006" key="3">
    <source>
        <dbReference type="Google" id="ProtNLM"/>
    </source>
</evidence>
<gene>
    <name evidence="1" type="ORF">GC097_28250</name>
</gene>
<dbReference type="EMBL" id="WHNZ01000071">
    <property type="protein sequence ID" value="NOV03891.1"/>
    <property type="molecule type" value="Genomic_DNA"/>
</dbReference>
<protein>
    <recommendedName>
        <fullName evidence="3">Methane oxygenase PmoA</fullName>
    </recommendedName>
</protein>
<dbReference type="InterPro" id="IPR029475">
    <property type="entry name" value="DUF6807"/>
</dbReference>
<evidence type="ECO:0000313" key="2">
    <source>
        <dbReference type="Proteomes" id="UP000618579"/>
    </source>
</evidence>
<organism evidence="1 2">
    <name type="scientific">Paenibacillus planticolens</name>
    <dbReference type="NCBI Taxonomy" id="2654976"/>
    <lineage>
        <taxon>Bacteria</taxon>
        <taxon>Bacillati</taxon>
        <taxon>Bacillota</taxon>
        <taxon>Bacilli</taxon>
        <taxon>Bacillales</taxon>
        <taxon>Paenibacillaceae</taxon>
        <taxon>Paenibacillus</taxon>
    </lineage>
</organism>
<name>A0ABX1ZVI5_9BACL</name>
<keyword evidence="2" id="KW-1185">Reference proteome</keyword>
<evidence type="ECO:0000313" key="1">
    <source>
        <dbReference type="EMBL" id="NOV03891.1"/>
    </source>
</evidence>
<comment type="caution">
    <text evidence="1">The sequence shown here is derived from an EMBL/GenBank/DDBJ whole genome shotgun (WGS) entry which is preliminary data.</text>
</comment>
<dbReference type="RefSeq" id="WP_171686697.1">
    <property type="nucleotide sequence ID" value="NZ_WHNZ01000071.1"/>
</dbReference>
<reference evidence="1 2" key="1">
    <citation type="submission" date="2019-10" db="EMBL/GenBank/DDBJ databases">
        <title>Description of Paenibacillus pedi sp. nov.</title>
        <authorList>
            <person name="Carlier A."/>
            <person name="Qi S."/>
        </authorList>
    </citation>
    <scope>NUCLEOTIDE SEQUENCE [LARGE SCALE GENOMIC DNA]</scope>
    <source>
        <strain evidence="1 2">LMG 31457</strain>
    </source>
</reference>
<sequence length="419" mass="47428">MTIESKMKFSVTLDHSVTSLPTVLKVELDDGTYNRIATWAGEADIYAVDETNGVEFACQLNRFGNSATPWEVKQERALYILLKEAQLQTKAIDCLITKPLSQGTPKDRQYNPWHELPGVYLDHQEENSRVVVSIEGKLFTRYLYSPQVGKPYYYPLIGPHGKTLIQDAPDDHLHHHGLWWGHDDVNGHKLYHEFRGEGRQVHKAFMVMSGGPVFGQLTTLIDWQDEHGNLLLQETRSMRIYNLPPESRYVDLTTQLHAVNGDVKFGDTKEGGFPFIRVNEQINGHHTGVISAANGKMGEAEIFGTVTEWVDYSGKLFRSMRSKEGTAVKEYAEMGIAVFSHPENETYASQWFVRDYGPFTPANFHFCGGKVLSSGDNMTMNHRLFIHQGDAAEGKVAQRYKEYAAESVQGNLAFYEQKT</sequence>
<dbReference type="Pfam" id="PF14100">
    <property type="entry name" value="DUF6807"/>
    <property type="match status" value="1"/>
</dbReference>